<dbReference type="EMBL" id="NXLW01000001">
    <property type="protein sequence ID" value="RDU73709.1"/>
    <property type="molecule type" value="Genomic_DNA"/>
</dbReference>
<gene>
    <name evidence="1" type="ORF">CQA66_00555</name>
</gene>
<dbReference type="OrthoDB" id="5329514at2"/>
<proteinExistence type="predicted"/>
<protein>
    <submittedName>
        <fullName evidence="1">Uncharacterized protein</fullName>
    </submittedName>
</protein>
<organism evidence="1 2">
    <name type="scientific">Helicobacter aurati</name>
    <dbReference type="NCBI Taxonomy" id="137778"/>
    <lineage>
        <taxon>Bacteria</taxon>
        <taxon>Pseudomonadati</taxon>
        <taxon>Campylobacterota</taxon>
        <taxon>Epsilonproteobacteria</taxon>
        <taxon>Campylobacterales</taxon>
        <taxon>Helicobacteraceae</taxon>
        <taxon>Helicobacter</taxon>
    </lineage>
</organism>
<keyword evidence="2" id="KW-1185">Reference proteome</keyword>
<evidence type="ECO:0000313" key="1">
    <source>
        <dbReference type="EMBL" id="RDU73709.1"/>
    </source>
</evidence>
<name>A0A3D8J876_9HELI</name>
<evidence type="ECO:0000313" key="2">
    <source>
        <dbReference type="Proteomes" id="UP000256424"/>
    </source>
</evidence>
<comment type="caution">
    <text evidence="1">The sequence shown here is derived from an EMBL/GenBank/DDBJ whole genome shotgun (WGS) entry which is preliminary data.</text>
</comment>
<sequence length="206" mass="23555">MLIFSSLDTSKQFIEITDYADCKTLMADSYAFIRIDNYQKLESYFLLGAELKKQEIAYMVLLDKEAKFMINEFDSTTLSHTSRQYPNSQSYQNLATSKDSHLPLNLIIVMFAHLGASFCLIDNRNFSLLPFAQSLVNHYLLDIKILALVDSYQELQNLHLWRPSISDSYQDLQHAIIGIDGIVEKNLLTYKALTPNAPTPITKICN</sequence>
<dbReference type="RefSeq" id="WP_104762542.1">
    <property type="nucleotide sequence ID" value="NZ_FZPM01000005.1"/>
</dbReference>
<accession>A0A3D8J876</accession>
<reference evidence="1 2" key="1">
    <citation type="submission" date="2018-04" db="EMBL/GenBank/DDBJ databases">
        <title>Novel Campyloabacter and Helicobacter Species and Strains.</title>
        <authorList>
            <person name="Mannion A.J."/>
            <person name="Shen Z."/>
            <person name="Fox J.G."/>
        </authorList>
    </citation>
    <scope>NUCLEOTIDE SEQUENCE [LARGE SCALE GENOMIC DNA]</scope>
    <source>
        <strain evidence="1 2">MIT 97-5075</strain>
    </source>
</reference>
<dbReference type="Proteomes" id="UP000256424">
    <property type="component" value="Unassembled WGS sequence"/>
</dbReference>
<dbReference type="AlphaFoldDB" id="A0A3D8J876"/>